<dbReference type="Proteomes" id="UP000655225">
    <property type="component" value="Unassembled WGS sequence"/>
</dbReference>
<comment type="caution">
    <text evidence="1">The sequence shown here is derived from an EMBL/GenBank/DDBJ whole genome shotgun (WGS) entry which is preliminary data.</text>
</comment>
<organism evidence="1 2">
    <name type="scientific">Tetracentron sinense</name>
    <name type="common">Spur-leaf</name>
    <dbReference type="NCBI Taxonomy" id="13715"/>
    <lineage>
        <taxon>Eukaryota</taxon>
        <taxon>Viridiplantae</taxon>
        <taxon>Streptophyta</taxon>
        <taxon>Embryophyta</taxon>
        <taxon>Tracheophyta</taxon>
        <taxon>Spermatophyta</taxon>
        <taxon>Magnoliopsida</taxon>
        <taxon>Trochodendrales</taxon>
        <taxon>Trochodendraceae</taxon>
        <taxon>Tetracentron</taxon>
    </lineage>
</organism>
<protein>
    <submittedName>
        <fullName evidence="1">Uncharacterized protein</fullName>
    </submittedName>
</protein>
<keyword evidence="2" id="KW-1185">Reference proteome</keyword>
<accession>A0A835D1B2</accession>
<dbReference type="EMBL" id="JABCRI010000022">
    <property type="protein sequence ID" value="KAF8379690.1"/>
    <property type="molecule type" value="Genomic_DNA"/>
</dbReference>
<evidence type="ECO:0000313" key="2">
    <source>
        <dbReference type="Proteomes" id="UP000655225"/>
    </source>
</evidence>
<evidence type="ECO:0000313" key="1">
    <source>
        <dbReference type="EMBL" id="KAF8379690.1"/>
    </source>
</evidence>
<sequence>MSAAASRVDFDGNVSVYAYGIRVIVQQHLVYAYGIRVIGHFIVCKGIKLVLLVDVTQQHSIIRSCSRVEAMSNIVEMADEFVEVLEKNVKDHNLKVQQQHI</sequence>
<proteinExistence type="predicted"/>
<name>A0A835D1B2_TETSI</name>
<reference evidence="1 2" key="1">
    <citation type="submission" date="2020-04" db="EMBL/GenBank/DDBJ databases">
        <title>Plant Genome Project.</title>
        <authorList>
            <person name="Zhang R.-G."/>
        </authorList>
    </citation>
    <scope>NUCLEOTIDE SEQUENCE [LARGE SCALE GENOMIC DNA]</scope>
    <source>
        <strain evidence="1">YNK0</strain>
        <tissue evidence="1">Leaf</tissue>
    </source>
</reference>
<dbReference type="AlphaFoldDB" id="A0A835D1B2"/>
<gene>
    <name evidence="1" type="ORF">HHK36_029134</name>
</gene>